<name>A0A162JYZ7_9HYPO</name>
<dbReference type="EMBL" id="AZHA01000002">
    <property type="protein sequence ID" value="OAA51018.1"/>
    <property type="molecule type" value="Genomic_DNA"/>
</dbReference>
<reference evidence="8 9" key="1">
    <citation type="journal article" date="2016" name="Genome Biol. Evol.">
        <title>Divergent and convergent evolution of fungal pathogenicity.</title>
        <authorList>
            <person name="Shang Y."/>
            <person name="Xiao G."/>
            <person name="Zheng P."/>
            <person name="Cen K."/>
            <person name="Zhan S."/>
            <person name="Wang C."/>
        </authorList>
    </citation>
    <scope>NUCLEOTIDE SEQUENCE [LARGE SCALE GENOMIC DNA]</scope>
    <source>
        <strain evidence="8 9">RCEF 3172</strain>
    </source>
</reference>
<dbReference type="GO" id="GO:0016020">
    <property type="term" value="C:membrane"/>
    <property type="evidence" value="ECO:0007669"/>
    <property type="project" value="UniProtKB-SubCell"/>
</dbReference>
<keyword evidence="5 7" id="KW-0472">Membrane</keyword>
<evidence type="ECO:0000313" key="8">
    <source>
        <dbReference type="EMBL" id="OAA51018.1"/>
    </source>
</evidence>
<dbReference type="Proteomes" id="UP000076863">
    <property type="component" value="Unassembled WGS sequence"/>
</dbReference>
<sequence>MEKPPRPATAAQVEAQPDDADDDGGGGAASWNEALNKELQEGFTSADRADMQRLGKKQQFRRNFRLMSTIGFTTCVMGTWEILLTSHTQGLTAGGLPGLFWSLCWAYTGQFFIVLSLAEMASMAPTAGGQYHWVSEFAPRQHQKLLSYLSGWLSAVSWQSIVALDAFLIGSIIQGLVALNSAAYTPSRWQGTLLVMASVLCVSLFNVFGAKHLPLAEGLFVCVHLFAFFPVIVTLLVLAPKQAAADVFTGFTDNGAGWPSIALTVMVGQVSTMFVVLGSDSVAHMSEEIEDAGVIVPQAMVWAFLLNVPFTFGLLLTYLFSIGNVHEALNDRTGFPFMYVFRNATGSVRGATGLTIVVLVLLVMVTISSLASTSRQTFAFARDNGLPFSKWLGAVHPTWHVPVNAVTFTCIFSMILSLINIGSTVAFNAMLSLSTVALMATYVICLSCVAFRRLRGEPLPHARWSLGKWGLPINMVALVYASWSFFWSFWPNSYHLTAENFNWACILFVGLMGLSVLLYYTRARHVYHGPVVLVQQRSAD</sequence>
<keyword evidence="4 7" id="KW-1133">Transmembrane helix</keyword>
<dbReference type="PANTHER" id="PTHR45649:SF4">
    <property type="entry name" value="TRANSPORTER, PUTATIVE (EUROFUNG)-RELATED"/>
    <property type="match status" value="1"/>
</dbReference>
<evidence type="ECO:0000256" key="2">
    <source>
        <dbReference type="ARBA" id="ARBA00022448"/>
    </source>
</evidence>
<feature type="transmembrane region" description="Helical" evidence="7">
    <location>
        <begin position="215"/>
        <end position="238"/>
    </location>
</feature>
<feature type="transmembrane region" description="Helical" evidence="7">
    <location>
        <begin position="351"/>
        <end position="372"/>
    </location>
</feature>
<comment type="subcellular location">
    <subcellularLocation>
        <location evidence="1">Membrane</location>
        <topology evidence="1">Multi-pass membrane protein</topology>
    </subcellularLocation>
</comment>
<evidence type="ECO:0000256" key="4">
    <source>
        <dbReference type="ARBA" id="ARBA00022989"/>
    </source>
</evidence>
<comment type="caution">
    <text evidence="8">The sequence shown here is derived from an EMBL/GenBank/DDBJ whole genome shotgun (WGS) entry which is preliminary data.</text>
</comment>
<feature type="transmembrane region" description="Helical" evidence="7">
    <location>
        <begin position="399"/>
        <end position="419"/>
    </location>
</feature>
<keyword evidence="3 7" id="KW-0812">Transmembrane</keyword>
<feature type="transmembrane region" description="Helical" evidence="7">
    <location>
        <begin position="501"/>
        <end position="520"/>
    </location>
</feature>
<evidence type="ECO:0000256" key="3">
    <source>
        <dbReference type="ARBA" id="ARBA00022692"/>
    </source>
</evidence>
<dbReference type="InterPro" id="IPR002293">
    <property type="entry name" value="AA/rel_permease1"/>
</dbReference>
<evidence type="ECO:0000256" key="7">
    <source>
        <dbReference type="SAM" id="Phobius"/>
    </source>
</evidence>
<evidence type="ECO:0000256" key="5">
    <source>
        <dbReference type="ARBA" id="ARBA00023136"/>
    </source>
</evidence>
<keyword evidence="2" id="KW-0813">Transport</keyword>
<dbReference type="OrthoDB" id="3257095at2759"/>
<feature type="region of interest" description="Disordered" evidence="6">
    <location>
        <begin position="1"/>
        <end position="30"/>
    </location>
</feature>
<protein>
    <submittedName>
        <fullName evidence="8">Amino acid/polyamine transporter I</fullName>
    </submittedName>
</protein>
<evidence type="ECO:0000256" key="6">
    <source>
        <dbReference type="SAM" id="MobiDB-lite"/>
    </source>
</evidence>
<dbReference type="AlphaFoldDB" id="A0A162JYZ7"/>
<organism evidence="8 9">
    <name type="scientific">Beauveria brongniartii RCEF 3172</name>
    <dbReference type="NCBI Taxonomy" id="1081107"/>
    <lineage>
        <taxon>Eukaryota</taxon>
        <taxon>Fungi</taxon>
        <taxon>Dikarya</taxon>
        <taxon>Ascomycota</taxon>
        <taxon>Pezizomycotina</taxon>
        <taxon>Sordariomycetes</taxon>
        <taxon>Hypocreomycetidae</taxon>
        <taxon>Hypocreales</taxon>
        <taxon>Cordycipitaceae</taxon>
        <taxon>Beauveria</taxon>
        <taxon>Beauveria brongniartii</taxon>
    </lineage>
</organism>
<feature type="transmembrane region" description="Helical" evidence="7">
    <location>
        <begin position="299"/>
        <end position="320"/>
    </location>
</feature>
<gene>
    <name evidence="8" type="ORF">BBO_00965</name>
</gene>
<feature type="transmembrane region" description="Helical" evidence="7">
    <location>
        <begin position="98"/>
        <end position="118"/>
    </location>
</feature>
<dbReference type="PANTHER" id="PTHR45649">
    <property type="entry name" value="AMINO-ACID PERMEASE BAT1"/>
    <property type="match status" value="1"/>
</dbReference>
<accession>A0A162JYZ7</accession>
<proteinExistence type="predicted"/>
<feature type="transmembrane region" description="Helical" evidence="7">
    <location>
        <begin position="66"/>
        <end position="86"/>
    </location>
</feature>
<dbReference type="Gene3D" id="1.20.1740.10">
    <property type="entry name" value="Amino acid/polyamine transporter I"/>
    <property type="match status" value="1"/>
</dbReference>
<keyword evidence="9" id="KW-1185">Reference proteome</keyword>
<feature type="transmembrane region" description="Helical" evidence="7">
    <location>
        <begin position="189"/>
        <end position="208"/>
    </location>
</feature>
<evidence type="ECO:0000256" key="1">
    <source>
        <dbReference type="ARBA" id="ARBA00004141"/>
    </source>
</evidence>
<feature type="transmembrane region" description="Helical" evidence="7">
    <location>
        <begin position="258"/>
        <end position="278"/>
    </location>
</feature>
<dbReference type="PIRSF" id="PIRSF006060">
    <property type="entry name" value="AA_transporter"/>
    <property type="match status" value="1"/>
</dbReference>
<dbReference type="GO" id="GO:0022857">
    <property type="term" value="F:transmembrane transporter activity"/>
    <property type="evidence" value="ECO:0007669"/>
    <property type="project" value="InterPro"/>
</dbReference>
<evidence type="ECO:0000313" key="9">
    <source>
        <dbReference type="Proteomes" id="UP000076863"/>
    </source>
</evidence>
<feature type="transmembrane region" description="Helical" evidence="7">
    <location>
        <begin position="425"/>
        <end position="451"/>
    </location>
</feature>
<dbReference type="Pfam" id="PF13520">
    <property type="entry name" value="AA_permease_2"/>
    <property type="match status" value="1"/>
</dbReference>
<feature type="transmembrane region" description="Helical" evidence="7">
    <location>
        <begin position="145"/>
        <end position="169"/>
    </location>
</feature>
<feature type="transmembrane region" description="Helical" evidence="7">
    <location>
        <begin position="471"/>
        <end position="489"/>
    </location>
</feature>